<dbReference type="SUPFAM" id="SSF52540">
    <property type="entry name" value="P-loop containing nucleoside triphosphate hydrolases"/>
    <property type="match status" value="1"/>
</dbReference>
<sequence>MTENRGPHIELYLAEEAIGLVKSLDWNVISGPSIEYPEEENIEEEIILELKDQQGDEHDLPQEIDKKKMKKLYGFEQYFEDAELKKREINKKSEMQVSRKKNMQAFNHEGIRDGDYVYGPEEIQGVYFKKGGLILELDEDPEEELFDEWKNEYIRESVARSSLIKVRKIHSGTYFTKGKLNELGRFNDIILNRDDKIRKYYLKSAQKEKFNPTDIDSESSQMSELEIQEGFGMRQRKIRVIDRFGIILQIFAARAKSRIAQLQIELAWLGYARTMLVRGGAPTFGQLGSIFQGNLMRLDISEVEIKSARGRKSGGSGVMGGEGETQLEIERRKLTDRETKITKELADLDRRVQSEKIKKERIHQTLPLIGLDLLFQTLNTTNKRFRFPNGQNALMLDTIGFITNLPHGLVESFKATLDEIHFADILVHVRDISHPYSNYQRDTVLKVLKEIGVSDDTLSSKYVEVWNKIDLIQGGEDIMDKMKAEQAMVAPQYPVIMMSCLEGLNKDLLMSELQEMSSKLMGKKLTKITYKYSDHDKIQKWLFENANISQIDDFEFDDDSGDITINIPIDDVVFQQYLKRFHSDQFEQEKNQKSTIKGLKGRLTPPPGW</sequence>
<dbReference type="Pfam" id="PF16360">
    <property type="entry name" value="GTP-bdg_M"/>
    <property type="match status" value="1"/>
</dbReference>
<dbReference type="InParanoid" id="A0A078B127"/>
<feature type="domain" description="GTP-binding protein middle" evidence="2">
    <location>
        <begin position="254"/>
        <end position="355"/>
    </location>
</feature>
<dbReference type="OMA" id="PFWKEEY"/>
<dbReference type="EMBL" id="CCKQ01015247">
    <property type="protein sequence ID" value="CDW87062.1"/>
    <property type="molecule type" value="Genomic_DNA"/>
</dbReference>
<reference evidence="3 4" key="1">
    <citation type="submission" date="2014-06" db="EMBL/GenBank/DDBJ databases">
        <authorList>
            <person name="Swart Estienne"/>
        </authorList>
    </citation>
    <scope>NUCLEOTIDE SEQUENCE [LARGE SCALE GENOMIC DNA]</scope>
    <source>
        <strain evidence="3 4">130c</strain>
    </source>
</reference>
<dbReference type="PANTHER" id="PTHR10229">
    <property type="entry name" value="GTP-BINDING PROTEIN HFLX"/>
    <property type="match status" value="1"/>
</dbReference>
<dbReference type="AlphaFoldDB" id="A0A078B127"/>
<evidence type="ECO:0000313" key="3">
    <source>
        <dbReference type="EMBL" id="CDW87062.1"/>
    </source>
</evidence>
<gene>
    <name evidence="3" type="primary">Contig7636.g8152</name>
    <name evidence="3" type="ORF">STYLEM_16164</name>
</gene>
<dbReference type="InterPro" id="IPR032305">
    <property type="entry name" value="GTP-bd_M"/>
</dbReference>
<dbReference type="GO" id="GO:0005737">
    <property type="term" value="C:cytoplasm"/>
    <property type="evidence" value="ECO:0007669"/>
    <property type="project" value="TreeGrafter"/>
</dbReference>
<dbReference type="InterPro" id="IPR042108">
    <property type="entry name" value="GTPase_HflX_N_sf"/>
</dbReference>
<proteinExistence type="predicted"/>
<dbReference type="OrthoDB" id="10268034at2759"/>
<evidence type="ECO:0000313" key="4">
    <source>
        <dbReference type="Proteomes" id="UP000039865"/>
    </source>
</evidence>
<dbReference type="GO" id="GO:0005525">
    <property type="term" value="F:GTP binding"/>
    <property type="evidence" value="ECO:0007669"/>
    <property type="project" value="InterPro"/>
</dbReference>
<dbReference type="InterPro" id="IPR016496">
    <property type="entry name" value="GTPase_HflX"/>
</dbReference>
<dbReference type="Proteomes" id="UP000039865">
    <property type="component" value="Unassembled WGS sequence"/>
</dbReference>
<organism evidence="3 4">
    <name type="scientific">Stylonychia lemnae</name>
    <name type="common">Ciliate</name>
    <dbReference type="NCBI Taxonomy" id="5949"/>
    <lineage>
        <taxon>Eukaryota</taxon>
        <taxon>Sar</taxon>
        <taxon>Alveolata</taxon>
        <taxon>Ciliophora</taxon>
        <taxon>Intramacronucleata</taxon>
        <taxon>Spirotrichea</taxon>
        <taxon>Stichotrichia</taxon>
        <taxon>Sporadotrichida</taxon>
        <taxon>Oxytrichidae</taxon>
        <taxon>Stylonychinae</taxon>
        <taxon>Stylonychia</taxon>
    </lineage>
</organism>
<feature type="region of interest" description="Disordered" evidence="1">
    <location>
        <begin position="589"/>
        <end position="609"/>
    </location>
</feature>
<name>A0A078B127_STYLE</name>
<evidence type="ECO:0000256" key="1">
    <source>
        <dbReference type="SAM" id="MobiDB-lite"/>
    </source>
</evidence>
<evidence type="ECO:0000259" key="2">
    <source>
        <dbReference type="Pfam" id="PF16360"/>
    </source>
</evidence>
<dbReference type="PANTHER" id="PTHR10229:SF8">
    <property type="entry name" value="GTPASE HFLX"/>
    <property type="match status" value="1"/>
</dbReference>
<protein>
    <submittedName>
        <fullName evidence="3">Gtp-binding protein</fullName>
    </submittedName>
</protein>
<dbReference type="InterPro" id="IPR027417">
    <property type="entry name" value="P-loop_NTPase"/>
</dbReference>
<dbReference type="Gene3D" id="3.40.50.11060">
    <property type="entry name" value="GTPase HflX, N-terminal domain"/>
    <property type="match status" value="1"/>
</dbReference>
<dbReference type="Gene3D" id="3.40.50.300">
    <property type="entry name" value="P-loop containing nucleotide triphosphate hydrolases"/>
    <property type="match status" value="1"/>
</dbReference>
<accession>A0A078B127</accession>
<dbReference type="GO" id="GO:0043022">
    <property type="term" value="F:ribosome binding"/>
    <property type="evidence" value="ECO:0007669"/>
    <property type="project" value="TreeGrafter"/>
</dbReference>
<dbReference type="FunCoup" id="A0A078B127">
    <property type="interactions" value="3"/>
</dbReference>
<keyword evidence="4" id="KW-1185">Reference proteome</keyword>